<reference evidence="1" key="1">
    <citation type="journal article" date="2022" name="Int. J. Mol. Sci.">
        <title>Draft Genome of Tanacetum Coccineum: Genomic Comparison of Closely Related Tanacetum-Family Plants.</title>
        <authorList>
            <person name="Yamashiro T."/>
            <person name="Shiraishi A."/>
            <person name="Nakayama K."/>
            <person name="Satake H."/>
        </authorList>
    </citation>
    <scope>NUCLEOTIDE SEQUENCE</scope>
</reference>
<protein>
    <submittedName>
        <fullName evidence="1">Uncharacterized protein</fullName>
    </submittedName>
</protein>
<gene>
    <name evidence="1" type="ORF">Tco_0988567</name>
</gene>
<sequence length="173" mass="19681">MQSWGRSIYDRVMIGLRADEELKDIIVVAMPRLVDEGFNMCSIPEVSRQEVSNSNPFDALNSIENDDDLGKLLLVDDDGKPLPKVVSTVNVDSDSEVEEEFDEYTTFMASTGLKRGSDSGYGTNSLWEQWKETKQDDDYDRYDDDLYDSHDMYDNLHAICAEFDIEIPGGKKK</sequence>
<proteinExistence type="predicted"/>
<comment type="caution">
    <text evidence="1">The sequence shown here is derived from an EMBL/GenBank/DDBJ whole genome shotgun (WGS) entry which is preliminary data.</text>
</comment>
<evidence type="ECO:0000313" key="2">
    <source>
        <dbReference type="Proteomes" id="UP001151760"/>
    </source>
</evidence>
<evidence type="ECO:0000313" key="1">
    <source>
        <dbReference type="EMBL" id="GJT53513.1"/>
    </source>
</evidence>
<dbReference type="EMBL" id="BQNB010016593">
    <property type="protein sequence ID" value="GJT53513.1"/>
    <property type="molecule type" value="Genomic_DNA"/>
</dbReference>
<name>A0ABQ5ERS1_9ASTR</name>
<accession>A0ABQ5ERS1</accession>
<organism evidence="1 2">
    <name type="scientific">Tanacetum coccineum</name>
    <dbReference type="NCBI Taxonomy" id="301880"/>
    <lineage>
        <taxon>Eukaryota</taxon>
        <taxon>Viridiplantae</taxon>
        <taxon>Streptophyta</taxon>
        <taxon>Embryophyta</taxon>
        <taxon>Tracheophyta</taxon>
        <taxon>Spermatophyta</taxon>
        <taxon>Magnoliopsida</taxon>
        <taxon>eudicotyledons</taxon>
        <taxon>Gunneridae</taxon>
        <taxon>Pentapetalae</taxon>
        <taxon>asterids</taxon>
        <taxon>campanulids</taxon>
        <taxon>Asterales</taxon>
        <taxon>Asteraceae</taxon>
        <taxon>Asteroideae</taxon>
        <taxon>Anthemideae</taxon>
        <taxon>Anthemidinae</taxon>
        <taxon>Tanacetum</taxon>
    </lineage>
</organism>
<keyword evidence="2" id="KW-1185">Reference proteome</keyword>
<dbReference type="Proteomes" id="UP001151760">
    <property type="component" value="Unassembled WGS sequence"/>
</dbReference>
<reference evidence="1" key="2">
    <citation type="submission" date="2022-01" db="EMBL/GenBank/DDBJ databases">
        <authorList>
            <person name="Yamashiro T."/>
            <person name="Shiraishi A."/>
            <person name="Satake H."/>
            <person name="Nakayama K."/>
        </authorList>
    </citation>
    <scope>NUCLEOTIDE SEQUENCE</scope>
</reference>